<dbReference type="EMBL" id="NXGJ01000010">
    <property type="protein sequence ID" value="PRM87344.1"/>
    <property type="molecule type" value="Genomic_DNA"/>
</dbReference>
<dbReference type="PANTHER" id="PTHR35004">
    <property type="entry name" value="TRANSPOSASE RV3428C-RELATED"/>
    <property type="match status" value="1"/>
</dbReference>
<comment type="similarity">
    <text evidence="1">Belongs to the transposase IS21/IS408/IS1162 family.</text>
</comment>
<sequence length="516" mass="60372">MRRLSMKKIKDILRLKFITNISYRQISRALNVPSSTVGDYCKRFEIIDKKIDEFLNLDDDEISQILFPEKSLPKSYKSRPIPDVEYIHKEITKKGVTFELLWQEYKEMHPDGYGCSQFKEYYYKYKRKLNPTMRQTYVAGEKMFVDYSGLTIPVINLKTGEVEKAQIFVSVLGLSGYTFVHATSSQKVEDFIKSHVEAFNFYEGVPKVIVPDNLKSAIISNNKNGIVFNENYAELSRHYNYSIEPARPYKPQDKPQDKAKVEQGVQAIQRWIIARFRNRSFFNIDEINQAINPLLDIYNNKIIKKIGKSRSELFIELEKTYLQQLPINRFIYKELKIATVNIDYHVELLKCYYSVPFKYLKERVEIKYSTTLVEIYHKSKIVATHPRLYKINDSSTIKEHMPLNHQYQSEKMNPQRLISWGENIGNETKEFVEKRLSEAPYPVKAYRTIIAILSLAKIYGKIELNLALSYAIKIDAKSVKSIESILSKKLYLVVANTTTSTLFNNHENIRGSDYYK</sequence>
<dbReference type="InterPro" id="IPR012337">
    <property type="entry name" value="RNaseH-like_sf"/>
</dbReference>
<organism evidence="4 5">
    <name type="scientific">Aliarcobacter cryaerophilus</name>
    <dbReference type="NCBI Taxonomy" id="28198"/>
    <lineage>
        <taxon>Bacteria</taxon>
        <taxon>Pseudomonadati</taxon>
        <taxon>Campylobacterota</taxon>
        <taxon>Epsilonproteobacteria</taxon>
        <taxon>Campylobacterales</taxon>
        <taxon>Arcobacteraceae</taxon>
        <taxon>Aliarcobacter</taxon>
    </lineage>
</organism>
<dbReference type="PROSITE" id="PS50532">
    <property type="entry name" value="HTH_IS408"/>
    <property type="match status" value="1"/>
</dbReference>
<dbReference type="InterPro" id="IPR054353">
    <property type="entry name" value="IstA-like_C"/>
</dbReference>
<evidence type="ECO:0000313" key="4">
    <source>
        <dbReference type="EMBL" id="PRM87344.1"/>
    </source>
</evidence>
<dbReference type="Gene3D" id="3.30.420.10">
    <property type="entry name" value="Ribonuclease H-like superfamily/Ribonuclease H"/>
    <property type="match status" value="1"/>
</dbReference>
<evidence type="ECO:0000259" key="3">
    <source>
        <dbReference type="PROSITE" id="PS50994"/>
    </source>
</evidence>
<dbReference type="Proteomes" id="UP000239065">
    <property type="component" value="Unassembled WGS sequence"/>
</dbReference>
<evidence type="ECO:0000256" key="1">
    <source>
        <dbReference type="ARBA" id="ARBA00009277"/>
    </source>
</evidence>
<protein>
    <submittedName>
        <fullName evidence="4">Integrase</fullName>
    </submittedName>
</protein>
<dbReference type="NCBIfam" id="NF033546">
    <property type="entry name" value="transpos_IS21"/>
    <property type="match status" value="1"/>
</dbReference>
<dbReference type="InterPro" id="IPR001584">
    <property type="entry name" value="Integrase_cat-core"/>
</dbReference>
<dbReference type="InterPro" id="IPR017895">
    <property type="entry name" value="HTH_IS408/IS1162_type"/>
</dbReference>
<dbReference type="InterPro" id="IPR036397">
    <property type="entry name" value="RNaseH_sf"/>
</dbReference>
<dbReference type="AlphaFoldDB" id="A0A2S9SL83"/>
<evidence type="ECO:0000259" key="2">
    <source>
        <dbReference type="PROSITE" id="PS50532"/>
    </source>
</evidence>
<dbReference type="PROSITE" id="PS50994">
    <property type="entry name" value="INTEGRASE"/>
    <property type="match status" value="1"/>
</dbReference>
<accession>A0A2S9SL83</accession>
<name>A0A2S9SL83_9BACT</name>
<feature type="domain" description="Integrase catalytic" evidence="3">
    <location>
        <begin position="127"/>
        <end position="318"/>
    </location>
</feature>
<dbReference type="GO" id="GO:0003676">
    <property type="term" value="F:nucleic acid binding"/>
    <property type="evidence" value="ECO:0007669"/>
    <property type="project" value="InterPro"/>
</dbReference>
<dbReference type="Pfam" id="PF22483">
    <property type="entry name" value="Mu-transpos_C_2"/>
    <property type="match status" value="1"/>
</dbReference>
<comment type="caution">
    <text evidence="4">The sequence shown here is derived from an EMBL/GenBank/DDBJ whole genome shotgun (WGS) entry which is preliminary data.</text>
</comment>
<gene>
    <name evidence="4" type="ORF">CJ669_08030</name>
</gene>
<dbReference type="PANTHER" id="PTHR35004:SF8">
    <property type="entry name" value="TRANSPOSASE RV3428C-RELATED"/>
    <property type="match status" value="1"/>
</dbReference>
<dbReference type="SUPFAM" id="SSF53098">
    <property type="entry name" value="Ribonuclease H-like"/>
    <property type="match status" value="1"/>
</dbReference>
<reference evidence="4 5" key="1">
    <citation type="submission" date="2017-09" db="EMBL/GenBank/DDBJ databases">
        <title>Reassesment of A. cryaerophilus.</title>
        <authorList>
            <person name="Perez-Cataluna A."/>
            <person name="Collado L."/>
            <person name="Salgado O."/>
            <person name="Lefinanco V."/>
            <person name="Figueras M.J."/>
        </authorList>
    </citation>
    <scope>NUCLEOTIDE SEQUENCE [LARGE SCALE GENOMIC DNA]</scope>
    <source>
        <strain evidence="4 5">LMG 9861</strain>
    </source>
</reference>
<evidence type="ECO:0000313" key="5">
    <source>
        <dbReference type="Proteomes" id="UP000239065"/>
    </source>
</evidence>
<proteinExistence type="inferred from homology"/>
<dbReference type="GO" id="GO:0015074">
    <property type="term" value="P:DNA integration"/>
    <property type="evidence" value="ECO:0007669"/>
    <property type="project" value="InterPro"/>
</dbReference>
<feature type="domain" description="HTH IS408-type" evidence="2">
    <location>
        <begin position="9"/>
        <end position="91"/>
    </location>
</feature>